<protein>
    <submittedName>
        <fullName evidence="2">Uncharacterized protein LOC142161959</fullName>
    </submittedName>
</protein>
<reference evidence="2" key="2">
    <citation type="submission" date="2025-08" db="UniProtKB">
        <authorList>
            <consortium name="RefSeq"/>
        </authorList>
    </citation>
    <scope>IDENTIFICATION</scope>
    <source>
        <tissue evidence="2">Leaf</tissue>
    </source>
</reference>
<dbReference type="RefSeq" id="XP_075074351.1">
    <property type="nucleotide sequence ID" value="XM_075218250.1"/>
</dbReference>
<accession>A0AC58RNQ4</accession>
<keyword evidence="1" id="KW-1185">Reference proteome</keyword>
<reference evidence="1" key="1">
    <citation type="journal article" date="2014" name="Nat. Commun.">
        <title>The tobacco genome sequence and its comparison with those of tomato and potato.</title>
        <authorList>
            <person name="Sierro N."/>
            <person name="Battey J.N."/>
            <person name="Ouadi S."/>
            <person name="Bakaher N."/>
            <person name="Bovet L."/>
            <person name="Willig A."/>
            <person name="Goepfert S."/>
            <person name="Peitsch M.C."/>
            <person name="Ivanov N.V."/>
        </authorList>
    </citation>
    <scope>NUCLEOTIDE SEQUENCE [LARGE SCALE GENOMIC DNA]</scope>
</reference>
<gene>
    <name evidence="2" type="primary">LOC142161959</name>
</gene>
<evidence type="ECO:0000313" key="1">
    <source>
        <dbReference type="Proteomes" id="UP000790787"/>
    </source>
</evidence>
<name>A0AC58RNQ4_TOBAC</name>
<proteinExistence type="predicted"/>
<evidence type="ECO:0000313" key="2">
    <source>
        <dbReference type="RefSeq" id="XP_075074351.1"/>
    </source>
</evidence>
<sequence>MPDDEQRRLERFSRLSPPTFSGAQGEDAQGFLDKCRHMLWTTGILETSGVSFTTFQFSRTAFTWWEAYERRRPVGATPLSWQELSTLFLEKWVPRSQIEEIRRQFEWLCHGDMNVSQYEVRLSKLARYAPWMVPTDRERIRRFVDGLTYHIHILMARERILSHTFEDAVDVARDIETDRC</sequence>
<dbReference type="Proteomes" id="UP000790787">
    <property type="component" value="Chromosome 7"/>
</dbReference>
<organism evidence="1 2">
    <name type="scientific">Nicotiana tabacum</name>
    <name type="common">Common tobacco</name>
    <dbReference type="NCBI Taxonomy" id="4097"/>
    <lineage>
        <taxon>Eukaryota</taxon>
        <taxon>Viridiplantae</taxon>
        <taxon>Streptophyta</taxon>
        <taxon>Embryophyta</taxon>
        <taxon>Tracheophyta</taxon>
        <taxon>Spermatophyta</taxon>
        <taxon>Magnoliopsida</taxon>
        <taxon>eudicotyledons</taxon>
        <taxon>Gunneridae</taxon>
        <taxon>Pentapetalae</taxon>
        <taxon>asterids</taxon>
        <taxon>lamiids</taxon>
        <taxon>Solanales</taxon>
        <taxon>Solanaceae</taxon>
        <taxon>Nicotianoideae</taxon>
        <taxon>Nicotianeae</taxon>
        <taxon>Nicotiana</taxon>
    </lineage>
</organism>